<organism evidence="2 3">
    <name type="scientific">Sphingobacterium humi</name>
    <dbReference type="NCBI Taxonomy" id="1796905"/>
    <lineage>
        <taxon>Bacteria</taxon>
        <taxon>Pseudomonadati</taxon>
        <taxon>Bacteroidota</taxon>
        <taxon>Sphingobacteriia</taxon>
        <taxon>Sphingobacteriales</taxon>
        <taxon>Sphingobacteriaceae</taxon>
        <taxon>Sphingobacterium</taxon>
    </lineage>
</organism>
<keyword evidence="2" id="KW-0808">Transferase</keyword>
<dbReference type="PANTHER" id="PTHR43685">
    <property type="entry name" value="GLYCOSYLTRANSFERASE"/>
    <property type="match status" value="1"/>
</dbReference>
<dbReference type="InterPro" id="IPR029044">
    <property type="entry name" value="Nucleotide-diphossugar_trans"/>
</dbReference>
<evidence type="ECO:0000259" key="1">
    <source>
        <dbReference type="Pfam" id="PF00535"/>
    </source>
</evidence>
<dbReference type="EMBL" id="WSQA01000006">
    <property type="protein sequence ID" value="MVZ62264.1"/>
    <property type="molecule type" value="Genomic_DNA"/>
</dbReference>
<sequence>MKTAVKITVVIPIYNREAFLAEAVESVLNQDFQDFELLLIDDGSTDGSAQLAQHYTRVDKRVRLLQQENAGVSAARNRGLQHAQGCYIYFLDSDDTLDSTFLSSSYQVLEQEQADGLVIGADYGHRFPALVALPTCAQMWRLSYLQRHADVRFPLGIQPAEDGLFSHCLLAMSDRIAYNAAGIYHYRSHEDQNHRRIAQEADRLLAQIPDWFNYLVSFYERNSLLGSKSLHLARFLEHEPFGFRYLNMSLLAQQKQDVMDMIQAFYQQYSRPYMSQHEFKQLSFPFQEFLNSPSAAAFDQFYSRYQQKRQQQLKWGLFCSRFIPISRVRRKMRAYYREEQSR</sequence>
<dbReference type="RefSeq" id="WP_160369006.1">
    <property type="nucleotide sequence ID" value="NZ_WSQA01000006.1"/>
</dbReference>
<dbReference type="AlphaFoldDB" id="A0A6N8KZL4"/>
<dbReference type="InterPro" id="IPR050834">
    <property type="entry name" value="Glycosyltransf_2"/>
</dbReference>
<dbReference type="CDD" id="cd00761">
    <property type="entry name" value="Glyco_tranf_GTA_type"/>
    <property type="match status" value="1"/>
</dbReference>
<dbReference type="SUPFAM" id="SSF53448">
    <property type="entry name" value="Nucleotide-diphospho-sugar transferases"/>
    <property type="match status" value="1"/>
</dbReference>
<dbReference type="Pfam" id="PF00535">
    <property type="entry name" value="Glycos_transf_2"/>
    <property type="match status" value="1"/>
</dbReference>
<evidence type="ECO:0000313" key="2">
    <source>
        <dbReference type="EMBL" id="MVZ62264.1"/>
    </source>
</evidence>
<dbReference type="GO" id="GO:0016740">
    <property type="term" value="F:transferase activity"/>
    <property type="evidence" value="ECO:0007669"/>
    <property type="project" value="UniProtKB-KW"/>
</dbReference>
<dbReference type="Proteomes" id="UP000435036">
    <property type="component" value="Unassembled WGS sequence"/>
</dbReference>
<proteinExistence type="predicted"/>
<name>A0A6N8KZL4_9SPHI</name>
<protein>
    <submittedName>
        <fullName evidence="2">Glycosyltransferase</fullName>
    </submittedName>
</protein>
<evidence type="ECO:0000313" key="3">
    <source>
        <dbReference type="Proteomes" id="UP000435036"/>
    </source>
</evidence>
<dbReference type="OrthoDB" id="927791at2"/>
<gene>
    <name evidence="2" type="ORF">GQF63_09550</name>
</gene>
<dbReference type="PANTHER" id="PTHR43685:SF2">
    <property type="entry name" value="GLYCOSYLTRANSFERASE 2-LIKE DOMAIN-CONTAINING PROTEIN"/>
    <property type="match status" value="1"/>
</dbReference>
<keyword evidence="3" id="KW-1185">Reference proteome</keyword>
<comment type="caution">
    <text evidence="2">The sequence shown here is derived from an EMBL/GenBank/DDBJ whole genome shotgun (WGS) entry which is preliminary data.</text>
</comment>
<dbReference type="Gene3D" id="3.90.550.10">
    <property type="entry name" value="Spore Coat Polysaccharide Biosynthesis Protein SpsA, Chain A"/>
    <property type="match status" value="1"/>
</dbReference>
<dbReference type="InterPro" id="IPR001173">
    <property type="entry name" value="Glyco_trans_2-like"/>
</dbReference>
<feature type="domain" description="Glycosyltransferase 2-like" evidence="1">
    <location>
        <begin position="8"/>
        <end position="122"/>
    </location>
</feature>
<reference evidence="2 3" key="1">
    <citation type="submission" date="2019-12" db="EMBL/GenBank/DDBJ databases">
        <authorList>
            <person name="Dong K."/>
        </authorList>
    </citation>
    <scope>NUCLEOTIDE SEQUENCE [LARGE SCALE GENOMIC DNA]</scope>
    <source>
        <strain evidence="2 3">JCM 31225</strain>
    </source>
</reference>
<accession>A0A6N8KZL4</accession>